<evidence type="ECO:0000313" key="3">
    <source>
        <dbReference type="Proteomes" id="UP000253426"/>
    </source>
</evidence>
<dbReference type="Proteomes" id="UP000253426">
    <property type="component" value="Unassembled WGS sequence"/>
</dbReference>
<feature type="region of interest" description="Disordered" evidence="1">
    <location>
        <begin position="132"/>
        <end position="167"/>
    </location>
</feature>
<organism evidence="2 3">
    <name type="scientific">Roseimicrobium gellanilyticum</name>
    <dbReference type="NCBI Taxonomy" id="748857"/>
    <lineage>
        <taxon>Bacteria</taxon>
        <taxon>Pseudomonadati</taxon>
        <taxon>Verrucomicrobiota</taxon>
        <taxon>Verrucomicrobiia</taxon>
        <taxon>Verrucomicrobiales</taxon>
        <taxon>Verrucomicrobiaceae</taxon>
        <taxon>Roseimicrobium</taxon>
    </lineage>
</organism>
<name>A0A366HFX2_9BACT</name>
<gene>
    <name evidence="2" type="ORF">DES53_108281</name>
</gene>
<feature type="compositionally biased region" description="Basic and acidic residues" evidence="1">
    <location>
        <begin position="136"/>
        <end position="149"/>
    </location>
</feature>
<evidence type="ECO:0000313" key="2">
    <source>
        <dbReference type="EMBL" id="RBP40574.1"/>
    </source>
</evidence>
<accession>A0A366HFX2</accession>
<proteinExistence type="predicted"/>
<dbReference type="PROSITE" id="PS51257">
    <property type="entry name" value="PROKAR_LIPOPROTEIN"/>
    <property type="match status" value="1"/>
</dbReference>
<sequence length="216" mass="24423">MRRRSRFLITHHAPAARASTLPSALSASCASRRGYFDAHRAIPSPKPFKPLRPLPLCPFAVNQKWPCSVMSECNARLQLCAPHRTPQFPKPPQHQKRERRHANHHQHHTQRCCRRQRNANTCRERHVARYTRRALRHESQQGRGHEPSHDLATTTPSRRRPRRRPASLLAGARLVLARGTAGARAHARASSLDFFALPLAQPQPPFATSSGEDTGQ</sequence>
<reference evidence="2 3" key="1">
    <citation type="submission" date="2018-06" db="EMBL/GenBank/DDBJ databases">
        <title>Genomic Encyclopedia of Type Strains, Phase IV (KMG-IV): sequencing the most valuable type-strain genomes for metagenomic binning, comparative biology and taxonomic classification.</title>
        <authorList>
            <person name="Goeker M."/>
        </authorList>
    </citation>
    <scope>NUCLEOTIDE SEQUENCE [LARGE SCALE GENOMIC DNA]</scope>
    <source>
        <strain evidence="2 3">DSM 25532</strain>
    </source>
</reference>
<evidence type="ECO:0000256" key="1">
    <source>
        <dbReference type="SAM" id="MobiDB-lite"/>
    </source>
</evidence>
<feature type="compositionally biased region" description="Basic residues" evidence="1">
    <location>
        <begin position="93"/>
        <end position="114"/>
    </location>
</feature>
<feature type="region of interest" description="Disordered" evidence="1">
    <location>
        <begin position="83"/>
        <end position="114"/>
    </location>
</feature>
<dbReference type="AlphaFoldDB" id="A0A366HFX2"/>
<dbReference type="EMBL" id="QNRR01000008">
    <property type="protein sequence ID" value="RBP40574.1"/>
    <property type="molecule type" value="Genomic_DNA"/>
</dbReference>
<protein>
    <submittedName>
        <fullName evidence="2">Uncharacterized protein</fullName>
    </submittedName>
</protein>
<comment type="caution">
    <text evidence="2">The sequence shown here is derived from an EMBL/GenBank/DDBJ whole genome shotgun (WGS) entry which is preliminary data.</text>
</comment>
<keyword evidence="3" id="KW-1185">Reference proteome</keyword>